<proteinExistence type="predicted"/>
<gene>
    <name evidence="1" type="primary">yqjF</name>
    <name evidence="1" type="ORF">KDI_29930</name>
</gene>
<name>A0A5A5TEJ1_9CHLR</name>
<evidence type="ECO:0008006" key="3">
    <source>
        <dbReference type="Google" id="ProtNLM"/>
    </source>
</evidence>
<keyword evidence="2" id="KW-1185">Reference proteome</keyword>
<evidence type="ECO:0000313" key="1">
    <source>
        <dbReference type="EMBL" id="GCF09429.1"/>
    </source>
</evidence>
<dbReference type="OrthoDB" id="150993at2"/>
<dbReference type="Pfam" id="PF09844">
    <property type="entry name" value="DUF2071"/>
    <property type="match status" value="1"/>
</dbReference>
<dbReference type="Gene3D" id="2.40.400.10">
    <property type="entry name" value="Acetoacetate decarboxylase-like"/>
    <property type="match status" value="1"/>
</dbReference>
<dbReference type="InterPro" id="IPR023375">
    <property type="entry name" value="ADC_dom_sf"/>
</dbReference>
<dbReference type="Proteomes" id="UP000322530">
    <property type="component" value="Unassembled WGS sequence"/>
</dbReference>
<comment type="caution">
    <text evidence="1">The sequence shown here is derived from an EMBL/GenBank/DDBJ whole genome shotgun (WGS) entry which is preliminary data.</text>
</comment>
<dbReference type="PANTHER" id="PTHR39186">
    <property type="entry name" value="DUF2071 FAMILY PROTEIN"/>
    <property type="match status" value="1"/>
</dbReference>
<reference evidence="1 2" key="1">
    <citation type="submission" date="2019-01" db="EMBL/GenBank/DDBJ databases">
        <title>Draft genome sequence of Dictyobacter sp. Uno17.</title>
        <authorList>
            <person name="Wang C.M."/>
            <person name="Zheng Y."/>
            <person name="Sakai Y."/>
            <person name="Abe K."/>
            <person name="Yokota A."/>
            <person name="Yabe S."/>
        </authorList>
    </citation>
    <scope>NUCLEOTIDE SEQUENCE [LARGE SCALE GENOMIC DNA]</scope>
    <source>
        <strain evidence="1 2">Uno17</strain>
    </source>
</reference>
<dbReference type="InterPro" id="IPR018644">
    <property type="entry name" value="DUF2071"/>
</dbReference>
<sequence>MRAEEILKETQYRNYPLPESPWIMRQNWHDLLFAHWPIAPDKLRPLMPASFELDTFEGEAWVGVVPFRMSAVRPRGIPPIPALSYFPELNVRTYVTIDGKPGVYFFSLDAGNPIAVAIARSVFHLPYFNAQMTCQRVDDTIYYRSQRTHRRAASAVFIARYRPTGAIDYARRHSLASWLTDRYCLYTNVNTQIYRANIHHLPWPLQPAELDMTLDTMALSHKIPLSDTAPLLYYTHRLDVLVWPVQRII</sequence>
<accession>A0A5A5TEJ1</accession>
<dbReference type="AlphaFoldDB" id="A0A5A5TEJ1"/>
<dbReference type="SUPFAM" id="SSF160104">
    <property type="entry name" value="Acetoacetate decarboxylase-like"/>
    <property type="match status" value="1"/>
</dbReference>
<dbReference type="RefSeq" id="WP_149402372.1">
    <property type="nucleotide sequence ID" value="NZ_BIXY01000043.1"/>
</dbReference>
<dbReference type="EMBL" id="BIXY01000043">
    <property type="protein sequence ID" value="GCF09429.1"/>
    <property type="molecule type" value="Genomic_DNA"/>
</dbReference>
<dbReference type="PANTHER" id="PTHR39186:SF1">
    <property type="entry name" value="DUF2071 DOMAIN-CONTAINING PROTEIN"/>
    <property type="match status" value="1"/>
</dbReference>
<organism evidence="1 2">
    <name type="scientific">Dictyobacter arantiisoli</name>
    <dbReference type="NCBI Taxonomy" id="2014874"/>
    <lineage>
        <taxon>Bacteria</taxon>
        <taxon>Bacillati</taxon>
        <taxon>Chloroflexota</taxon>
        <taxon>Ktedonobacteria</taxon>
        <taxon>Ktedonobacterales</taxon>
        <taxon>Dictyobacteraceae</taxon>
        <taxon>Dictyobacter</taxon>
    </lineage>
</organism>
<protein>
    <recommendedName>
        <fullName evidence="3">DUF2071 domain-containing protein</fullName>
    </recommendedName>
</protein>
<evidence type="ECO:0000313" key="2">
    <source>
        <dbReference type="Proteomes" id="UP000322530"/>
    </source>
</evidence>